<reference evidence="5" key="1">
    <citation type="submission" date="2017-08" db="EMBL/GenBank/DDBJ databases">
        <authorList>
            <person name="Varghese N."/>
            <person name="Submissions S."/>
        </authorList>
    </citation>
    <scope>NUCLEOTIDE SEQUENCE [LARGE SCALE GENOMIC DNA]</scope>
    <source>
        <strain evidence="5">USBA17B2</strain>
    </source>
</reference>
<evidence type="ECO:0000313" key="3">
    <source>
        <dbReference type="EMBL" id="SOC57517.1"/>
    </source>
</evidence>
<gene>
    <name evidence="3" type="ORF">SAMN05421879_11348</name>
    <name evidence="4" type="ORF">SAMN05421879_11427</name>
</gene>
<keyword evidence="1" id="KW-0812">Transmembrane</keyword>
<dbReference type="RefSeq" id="WP_097189080.1">
    <property type="nucleotide sequence ID" value="NZ_OBQK01000013.1"/>
</dbReference>
<name>A0A285VU32_9MICO</name>
<sequence length="157" mass="16469">MRVAAPGRRPARARHTPGSCRRERGSIALEFAFAAPIVLLLLALTWTYGRVAWANGHLEAGARDAARVATQARSLDEARADALAVLRENTAAVDGCGDSVALRLDGRFEPGETLTVEASCSYSLSDIGLPGAPGTMTPRSSFSSVIDLHRGIEGGAP</sequence>
<feature type="transmembrane region" description="Helical" evidence="1">
    <location>
        <begin position="27"/>
        <end position="48"/>
    </location>
</feature>
<keyword evidence="1" id="KW-0472">Membrane</keyword>
<dbReference type="Pfam" id="PF07811">
    <property type="entry name" value="TadE"/>
    <property type="match status" value="1"/>
</dbReference>
<evidence type="ECO:0000313" key="4">
    <source>
        <dbReference type="EMBL" id="SOC57590.1"/>
    </source>
</evidence>
<keyword evidence="5" id="KW-1185">Reference proteome</keyword>
<proteinExistence type="predicted"/>
<protein>
    <submittedName>
        <fullName evidence="4">TadE-like protein</fullName>
    </submittedName>
</protein>
<organism evidence="4 5">
    <name type="scientific">Ornithinimicrobium cerasi</name>
    <dbReference type="NCBI Taxonomy" id="2248773"/>
    <lineage>
        <taxon>Bacteria</taxon>
        <taxon>Bacillati</taxon>
        <taxon>Actinomycetota</taxon>
        <taxon>Actinomycetes</taxon>
        <taxon>Micrococcales</taxon>
        <taxon>Ornithinimicrobiaceae</taxon>
        <taxon>Ornithinimicrobium</taxon>
    </lineage>
</organism>
<dbReference type="EMBL" id="OBQK01000013">
    <property type="protein sequence ID" value="SOC57517.1"/>
    <property type="molecule type" value="Genomic_DNA"/>
</dbReference>
<reference evidence="4" key="2">
    <citation type="submission" date="2017-08" db="EMBL/GenBank/DDBJ databases">
        <authorList>
            <person name="de Groot N.N."/>
        </authorList>
    </citation>
    <scope>NUCLEOTIDE SEQUENCE [LARGE SCALE GENOMIC DNA]</scope>
    <source>
        <strain evidence="4">USBA17B2</strain>
    </source>
</reference>
<evidence type="ECO:0000256" key="1">
    <source>
        <dbReference type="SAM" id="Phobius"/>
    </source>
</evidence>
<dbReference type="InterPro" id="IPR012495">
    <property type="entry name" value="TadE-like_dom"/>
</dbReference>
<dbReference type="EMBL" id="OBQK01000014">
    <property type="protein sequence ID" value="SOC57590.1"/>
    <property type="molecule type" value="Genomic_DNA"/>
</dbReference>
<dbReference type="AlphaFoldDB" id="A0A285VU32"/>
<evidence type="ECO:0000259" key="2">
    <source>
        <dbReference type="Pfam" id="PF07811"/>
    </source>
</evidence>
<accession>A0A285VU32</accession>
<evidence type="ECO:0000313" key="5">
    <source>
        <dbReference type="Proteomes" id="UP000219688"/>
    </source>
</evidence>
<dbReference type="Proteomes" id="UP000219688">
    <property type="component" value="Unassembled WGS sequence"/>
</dbReference>
<feature type="domain" description="TadE-like" evidence="2">
    <location>
        <begin position="25"/>
        <end position="67"/>
    </location>
</feature>
<keyword evidence="1" id="KW-1133">Transmembrane helix</keyword>